<name>A0ABR5VEU2_MARGR</name>
<protein>
    <recommendedName>
        <fullName evidence="4">Cytochrome c</fullName>
    </recommendedName>
</protein>
<dbReference type="InterPro" id="IPR010980">
    <property type="entry name" value="Cyt_c/b562"/>
</dbReference>
<dbReference type="RefSeq" id="WP_062275815.1">
    <property type="nucleotide sequence ID" value="NZ_LSYU01000062.1"/>
</dbReference>
<gene>
    <name evidence="2" type="ORF">AY586_14415</name>
</gene>
<evidence type="ECO:0008006" key="4">
    <source>
        <dbReference type="Google" id="ProtNLM"/>
    </source>
</evidence>
<reference evidence="2 3" key="1">
    <citation type="submission" date="2016-02" db="EMBL/GenBank/DDBJ databases">
        <title>Genome sequence of Marichromatium gracile YL-28, a purple sulfur bacterium.</title>
        <authorList>
            <person name="Zhao C."/>
            <person name="Hong X."/>
            <person name="Chen S."/>
            <person name="Yang S."/>
        </authorList>
    </citation>
    <scope>NUCLEOTIDE SEQUENCE [LARGE SCALE GENOMIC DNA]</scope>
    <source>
        <strain evidence="2 3">YL28</strain>
    </source>
</reference>
<keyword evidence="1" id="KW-0732">Signal</keyword>
<accession>A0ABR5VEU2</accession>
<sequence>MKRLAILLVTALLGTTVHAESAEELVAGKTRADIDYRQLMELMGEAVGTIQRGILRENAELVAIGARMILDHPAPRHRPWTIMAPADRDAFKQALLAFDPQLDRHAGAALEAAREADWGTALDALARLDHACIACHAGWRQRVVRTAPAP</sequence>
<evidence type="ECO:0000313" key="3">
    <source>
        <dbReference type="Proteomes" id="UP000075766"/>
    </source>
</evidence>
<dbReference type="Proteomes" id="UP000075766">
    <property type="component" value="Unassembled WGS sequence"/>
</dbReference>
<comment type="caution">
    <text evidence="2">The sequence shown here is derived from an EMBL/GenBank/DDBJ whole genome shotgun (WGS) entry which is preliminary data.</text>
</comment>
<dbReference type="SUPFAM" id="SSF47175">
    <property type="entry name" value="Cytochromes"/>
    <property type="match status" value="1"/>
</dbReference>
<evidence type="ECO:0000256" key="1">
    <source>
        <dbReference type="SAM" id="SignalP"/>
    </source>
</evidence>
<dbReference type="EMBL" id="LSYU01000062">
    <property type="protein sequence ID" value="KXX64245.1"/>
    <property type="molecule type" value="Genomic_DNA"/>
</dbReference>
<feature type="signal peptide" evidence="1">
    <location>
        <begin position="1"/>
        <end position="19"/>
    </location>
</feature>
<evidence type="ECO:0000313" key="2">
    <source>
        <dbReference type="EMBL" id="KXX64245.1"/>
    </source>
</evidence>
<feature type="chain" id="PRO_5047129806" description="Cytochrome c" evidence="1">
    <location>
        <begin position="20"/>
        <end position="150"/>
    </location>
</feature>
<proteinExistence type="predicted"/>
<keyword evidence="3" id="KW-1185">Reference proteome</keyword>
<organism evidence="2 3">
    <name type="scientific">Marichromatium gracile</name>
    <name type="common">Chromatium gracile</name>
    <dbReference type="NCBI Taxonomy" id="1048"/>
    <lineage>
        <taxon>Bacteria</taxon>
        <taxon>Pseudomonadati</taxon>
        <taxon>Pseudomonadota</taxon>
        <taxon>Gammaproteobacteria</taxon>
        <taxon>Chromatiales</taxon>
        <taxon>Chromatiaceae</taxon>
        <taxon>Marichromatium</taxon>
    </lineage>
</organism>